<evidence type="ECO:0000256" key="5">
    <source>
        <dbReference type="ARBA" id="ARBA00023242"/>
    </source>
</evidence>
<dbReference type="PANTHER" id="PTHR46481:SF10">
    <property type="entry name" value="ZINC FINGER BED DOMAIN-CONTAINING PROTEIN 39"/>
    <property type="match status" value="1"/>
</dbReference>
<evidence type="ECO:0000256" key="1">
    <source>
        <dbReference type="ARBA" id="ARBA00004123"/>
    </source>
</evidence>
<gene>
    <name evidence="6" type="ORF">OXX778_LOCUS15661</name>
</gene>
<comment type="caution">
    <text evidence="6">The sequence shown here is derived from an EMBL/GenBank/DDBJ whole genome shotgun (WGS) entry which is preliminary data.</text>
</comment>
<keyword evidence="4" id="KW-0862">Zinc</keyword>
<dbReference type="SUPFAM" id="SSF53098">
    <property type="entry name" value="Ribonuclease H-like"/>
    <property type="match status" value="1"/>
</dbReference>
<evidence type="ECO:0000256" key="4">
    <source>
        <dbReference type="ARBA" id="ARBA00022833"/>
    </source>
</evidence>
<keyword evidence="7" id="KW-1185">Reference proteome</keyword>
<dbReference type="OrthoDB" id="2438421at2759"/>
<organism evidence="6 7">
    <name type="scientific">Brachionus calyciflorus</name>
    <dbReference type="NCBI Taxonomy" id="104777"/>
    <lineage>
        <taxon>Eukaryota</taxon>
        <taxon>Metazoa</taxon>
        <taxon>Spiralia</taxon>
        <taxon>Gnathifera</taxon>
        <taxon>Rotifera</taxon>
        <taxon>Eurotatoria</taxon>
        <taxon>Monogononta</taxon>
        <taxon>Pseudotrocha</taxon>
        <taxon>Ploima</taxon>
        <taxon>Brachionidae</taxon>
        <taxon>Brachionus</taxon>
    </lineage>
</organism>
<evidence type="ECO:0000313" key="7">
    <source>
        <dbReference type="Proteomes" id="UP000663879"/>
    </source>
</evidence>
<dbReference type="InterPro" id="IPR012337">
    <property type="entry name" value="RNaseH-like_sf"/>
</dbReference>
<dbReference type="AlphaFoldDB" id="A0A814FPM6"/>
<dbReference type="GO" id="GO:0005634">
    <property type="term" value="C:nucleus"/>
    <property type="evidence" value="ECO:0007669"/>
    <property type="project" value="UniProtKB-SubCell"/>
</dbReference>
<keyword evidence="3" id="KW-0863">Zinc-finger</keyword>
<keyword evidence="5" id="KW-0539">Nucleus</keyword>
<keyword evidence="2" id="KW-0479">Metal-binding</keyword>
<dbReference type="Proteomes" id="UP000663879">
    <property type="component" value="Unassembled WGS sequence"/>
</dbReference>
<evidence type="ECO:0000313" key="6">
    <source>
        <dbReference type="EMBL" id="CAF0985792.1"/>
    </source>
</evidence>
<accession>A0A814FPM6</accession>
<proteinExistence type="predicted"/>
<dbReference type="GO" id="GO:0008270">
    <property type="term" value="F:zinc ion binding"/>
    <property type="evidence" value="ECO:0007669"/>
    <property type="project" value="UniProtKB-KW"/>
</dbReference>
<name>A0A814FPM6_9BILA</name>
<sequence length="176" mass="20041">MGRHLLNSHKILSKKNVNKEEEEVDPSSIANVYHNGMPSISKKLSEMATNHYLEKKALLKESLLKTKIVNLTTDCWTSVQNFSYIDLTDHYLDCNLNFTSVLLAIRHLICGHSSKNMEESISEILNDFVLKEKTKNITTDNASSMIQLAERLQLNRIPCIAHILHLIVKNTLKAIK</sequence>
<comment type="subcellular location">
    <subcellularLocation>
        <location evidence="1">Nucleus</location>
    </subcellularLocation>
</comment>
<dbReference type="InterPro" id="IPR052035">
    <property type="entry name" value="ZnF_BED_domain_contain"/>
</dbReference>
<evidence type="ECO:0000256" key="2">
    <source>
        <dbReference type="ARBA" id="ARBA00022723"/>
    </source>
</evidence>
<dbReference type="PANTHER" id="PTHR46481">
    <property type="entry name" value="ZINC FINGER BED DOMAIN-CONTAINING PROTEIN 4"/>
    <property type="match status" value="1"/>
</dbReference>
<protein>
    <submittedName>
        <fullName evidence="6">Uncharacterized protein</fullName>
    </submittedName>
</protein>
<evidence type="ECO:0000256" key="3">
    <source>
        <dbReference type="ARBA" id="ARBA00022771"/>
    </source>
</evidence>
<reference evidence="6" key="1">
    <citation type="submission" date="2021-02" db="EMBL/GenBank/DDBJ databases">
        <authorList>
            <person name="Nowell W R."/>
        </authorList>
    </citation>
    <scope>NUCLEOTIDE SEQUENCE</scope>
    <source>
        <strain evidence="6">Ploen Becks lab</strain>
    </source>
</reference>
<dbReference type="EMBL" id="CAJNOC010003510">
    <property type="protein sequence ID" value="CAF0985792.1"/>
    <property type="molecule type" value="Genomic_DNA"/>
</dbReference>